<proteinExistence type="predicted"/>
<reference evidence="1 2" key="1">
    <citation type="journal article" date="2022" name="New Phytol.">
        <title>Ecological generalism drives hyperdiversity of secondary metabolite gene clusters in xylarialean endophytes.</title>
        <authorList>
            <person name="Franco M.E.E."/>
            <person name="Wisecaver J.H."/>
            <person name="Arnold A.E."/>
            <person name="Ju Y.M."/>
            <person name="Slot J.C."/>
            <person name="Ahrendt S."/>
            <person name="Moore L.P."/>
            <person name="Eastman K.E."/>
            <person name="Scott K."/>
            <person name="Konkel Z."/>
            <person name="Mondo S.J."/>
            <person name="Kuo A."/>
            <person name="Hayes R.D."/>
            <person name="Haridas S."/>
            <person name="Andreopoulos B."/>
            <person name="Riley R."/>
            <person name="LaButti K."/>
            <person name="Pangilinan J."/>
            <person name="Lipzen A."/>
            <person name="Amirebrahimi M."/>
            <person name="Yan J."/>
            <person name="Adam C."/>
            <person name="Keymanesh K."/>
            <person name="Ng V."/>
            <person name="Louie K."/>
            <person name="Northen T."/>
            <person name="Drula E."/>
            <person name="Henrissat B."/>
            <person name="Hsieh H.M."/>
            <person name="Youens-Clark K."/>
            <person name="Lutzoni F."/>
            <person name="Miadlikowska J."/>
            <person name="Eastwood D.C."/>
            <person name="Hamelin R.C."/>
            <person name="Grigoriev I.V."/>
            <person name="U'Ren J.M."/>
        </authorList>
    </citation>
    <scope>NUCLEOTIDE SEQUENCE [LARGE SCALE GENOMIC DNA]</scope>
    <source>
        <strain evidence="1 2">CBS 119005</strain>
    </source>
</reference>
<evidence type="ECO:0000313" key="2">
    <source>
        <dbReference type="Proteomes" id="UP001497700"/>
    </source>
</evidence>
<gene>
    <name evidence="1" type="ORF">F4820DRAFT_469825</name>
</gene>
<sequence length="373" mass="42641">MQLKVVKHNNGSILGKIPIINMSSNHNTSAGANSPPHNVRRRRSHENLRADDAPRYRDQATQTNAPRYRDQATQTDAPRYRDQATQTNAPRYRDQATQTNAPRYRDQATQTDAINDYREHALSTRSPRATESLRRRGERRSHANAQPHTTSSSSRDRKDEVDKMTDRFADQSISHNAQRVQTDYDEDARKKIDEDESFFPTPKVTFLIDQPSKLTCQICLDTTIKMGITGHERSENDLSILPCGHVACYGCLEAWVKTHESCPFCRKSLKRSRCSHPAKPVRIAQDTIQRLPMTLARGGTISSRCMSCTEKASLQMTMEKVKAVSQKFRRLRRDNEAVGTESRTQELKTLEATLESLPVDWTLEHIHKRGKEW</sequence>
<keyword evidence="2" id="KW-1185">Reference proteome</keyword>
<protein>
    <submittedName>
        <fullName evidence="1">Uncharacterized protein</fullName>
    </submittedName>
</protein>
<dbReference type="Proteomes" id="UP001497700">
    <property type="component" value="Unassembled WGS sequence"/>
</dbReference>
<evidence type="ECO:0000313" key="1">
    <source>
        <dbReference type="EMBL" id="KAI4865440.1"/>
    </source>
</evidence>
<accession>A0ACB9Z2P3</accession>
<comment type="caution">
    <text evidence="1">The sequence shown here is derived from an EMBL/GenBank/DDBJ whole genome shotgun (WGS) entry which is preliminary data.</text>
</comment>
<dbReference type="EMBL" id="MU393472">
    <property type="protein sequence ID" value="KAI4865440.1"/>
    <property type="molecule type" value="Genomic_DNA"/>
</dbReference>
<name>A0ACB9Z2P3_9PEZI</name>
<organism evidence="1 2">
    <name type="scientific">Hypoxylon rubiginosum</name>
    <dbReference type="NCBI Taxonomy" id="110542"/>
    <lineage>
        <taxon>Eukaryota</taxon>
        <taxon>Fungi</taxon>
        <taxon>Dikarya</taxon>
        <taxon>Ascomycota</taxon>
        <taxon>Pezizomycotina</taxon>
        <taxon>Sordariomycetes</taxon>
        <taxon>Xylariomycetidae</taxon>
        <taxon>Xylariales</taxon>
        <taxon>Hypoxylaceae</taxon>
        <taxon>Hypoxylon</taxon>
    </lineage>
</organism>